<name>A0A0F9V2B1_9ZZZZ</name>
<comment type="caution">
    <text evidence="1">The sequence shown here is derived from an EMBL/GenBank/DDBJ whole genome shotgun (WGS) entry which is preliminary data.</text>
</comment>
<evidence type="ECO:0000313" key="1">
    <source>
        <dbReference type="EMBL" id="KKN93822.1"/>
    </source>
</evidence>
<protein>
    <submittedName>
        <fullName evidence="1">Uncharacterized protein</fullName>
    </submittedName>
</protein>
<organism evidence="1">
    <name type="scientific">marine sediment metagenome</name>
    <dbReference type="NCBI Taxonomy" id="412755"/>
    <lineage>
        <taxon>unclassified sequences</taxon>
        <taxon>metagenomes</taxon>
        <taxon>ecological metagenomes</taxon>
    </lineage>
</organism>
<sequence length="461" mass="51683">MAKDEGLIIHFDEEQRKDLIKGDNEGANFSDALSVPDWEMKQLQVVLLSFSGTTIDYICLAKKGSRVATAKSRVEFYDLVELDNVKLSEIEEKLGVQKKLVFVKSSSGQGGRIPTKTWVATLEILKELRTYKKSEIERLISLKSVSKYTFGGGYADQLSQEREALGAALDIFSGSNILRKEVLSSWAPNIEDVKDLDDGDLTATLSINDMQKSSFISGIASRHIQEESALQHDLVNWEGESAQFHEMGVSSFQQGSRILDIVYANKNSLEHTLGVDLIYYNQEFHSFVLVQYKLMKDKSDAEGYYYRPDGQLEKELARMDEFSKQYPADSEINSHEQYRLNPDGFLFKMVPCRGVQAASSQLISGMYITREYMQFLLGNGGPKGKNGGRIISFKNSPRYLTNTEFSSSVNRGWIGSKMNQSDILEKIVKVFLETGRAIIVAVERETANKSNHSDSTSAPGV</sequence>
<gene>
    <name evidence="1" type="ORF">LCGC14_0193190</name>
</gene>
<dbReference type="EMBL" id="LAZR01000083">
    <property type="protein sequence ID" value="KKN93822.1"/>
    <property type="molecule type" value="Genomic_DNA"/>
</dbReference>
<proteinExistence type="predicted"/>
<accession>A0A0F9V2B1</accession>
<reference evidence="1" key="1">
    <citation type="journal article" date="2015" name="Nature">
        <title>Complex archaea that bridge the gap between prokaryotes and eukaryotes.</title>
        <authorList>
            <person name="Spang A."/>
            <person name="Saw J.H."/>
            <person name="Jorgensen S.L."/>
            <person name="Zaremba-Niedzwiedzka K."/>
            <person name="Martijn J."/>
            <person name="Lind A.E."/>
            <person name="van Eijk R."/>
            <person name="Schleper C."/>
            <person name="Guy L."/>
            <person name="Ettema T.J."/>
        </authorList>
    </citation>
    <scope>NUCLEOTIDE SEQUENCE</scope>
</reference>
<dbReference type="AlphaFoldDB" id="A0A0F9V2B1"/>